<dbReference type="EMBL" id="QLTQ01000016">
    <property type="protein sequence ID" value="RAS44529.1"/>
    <property type="molecule type" value="Genomic_DNA"/>
</dbReference>
<evidence type="ECO:0000313" key="7">
    <source>
        <dbReference type="EMBL" id="RAS44529.1"/>
    </source>
</evidence>
<feature type="transmembrane region" description="Helical" evidence="6">
    <location>
        <begin position="159"/>
        <end position="181"/>
    </location>
</feature>
<evidence type="ECO:0000256" key="6">
    <source>
        <dbReference type="SAM" id="Phobius"/>
    </source>
</evidence>
<gene>
    <name evidence="7" type="ORF">BC673_11651</name>
</gene>
<evidence type="ECO:0000313" key="8">
    <source>
        <dbReference type="Proteomes" id="UP000249852"/>
    </source>
</evidence>
<keyword evidence="4 6" id="KW-1133">Transmembrane helix</keyword>
<accession>A0ABX9DSI8</accession>
<feature type="transmembrane region" description="Helical" evidence="6">
    <location>
        <begin position="499"/>
        <end position="521"/>
    </location>
</feature>
<keyword evidence="2" id="KW-1003">Cell membrane</keyword>
<feature type="transmembrane region" description="Helical" evidence="6">
    <location>
        <begin position="127"/>
        <end position="147"/>
    </location>
</feature>
<organism evidence="7 8">
    <name type="scientific">Prevotella pallens</name>
    <dbReference type="NCBI Taxonomy" id="60133"/>
    <lineage>
        <taxon>Bacteria</taxon>
        <taxon>Pseudomonadati</taxon>
        <taxon>Bacteroidota</taxon>
        <taxon>Bacteroidia</taxon>
        <taxon>Bacteroidales</taxon>
        <taxon>Prevotellaceae</taxon>
        <taxon>Prevotella</taxon>
    </lineage>
</organism>
<feature type="transmembrane region" description="Helical" evidence="6">
    <location>
        <begin position="411"/>
        <end position="429"/>
    </location>
</feature>
<feature type="transmembrane region" description="Helical" evidence="6">
    <location>
        <begin position="469"/>
        <end position="493"/>
    </location>
</feature>
<feature type="transmembrane region" description="Helical" evidence="6">
    <location>
        <begin position="435"/>
        <end position="457"/>
    </location>
</feature>
<feature type="transmembrane region" description="Helical" evidence="6">
    <location>
        <begin position="50"/>
        <end position="69"/>
    </location>
</feature>
<feature type="transmembrane region" description="Helical" evidence="6">
    <location>
        <begin position="220"/>
        <end position="237"/>
    </location>
</feature>
<protein>
    <submittedName>
        <fullName evidence="7">Na+-driven multidrug efflux pump</fullName>
    </submittedName>
</protein>
<dbReference type="Proteomes" id="UP000249852">
    <property type="component" value="Unassembled WGS sequence"/>
</dbReference>
<dbReference type="InterPro" id="IPR002797">
    <property type="entry name" value="Polysacc_synth"/>
</dbReference>
<keyword evidence="3 6" id="KW-0812">Transmembrane</keyword>
<dbReference type="PANTHER" id="PTHR30250:SF26">
    <property type="entry name" value="PSMA PROTEIN"/>
    <property type="match status" value="1"/>
</dbReference>
<feature type="transmembrane region" description="Helical" evidence="6">
    <location>
        <begin position="379"/>
        <end position="399"/>
    </location>
</feature>
<proteinExistence type="predicted"/>
<name>A0ABX9DSI8_9BACT</name>
<dbReference type="RefSeq" id="WP_006044744.1">
    <property type="nucleotide sequence ID" value="NZ_QLTQ01000016.1"/>
</dbReference>
<evidence type="ECO:0000256" key="5">
    <source>
        <dbReference type="ARBA" id="ARBA00023136"/>
    </source>
</evidence>
<evidence type="ECO:0000256" key="2">
    <source>
        <dbReference type="ARBA" id="ARBA00022475"/>
    </source>
</evidence>
<evidence type="ECO:0000256" key="1">
    <source>
        <dbReference type="ARBA" id="ARBA00004651"/>
    </source>
</evidence>
<comment type="subcellular location">
    <subcellularLocation>
        <location evidence="1">Cell membrane</location>
        <topology evidence="1">Multi-pass membrane protein</topology>
    </subcellularLocation>
</comment>
<comment type="caution">
    <text evidence="7">The sequence shown here is derived from an EMBL/GenBank/DDBJ whole genome shotgun (WGS) entry which is preliminary data.</text>
</comment>
<feature type="transmembrane region" description="Helical" evidence="6">
    <location>
        <begin position="81"/>
        <end position="106"/>
    </location>
</feature>
<evidence type="ECO:0000256" key="4">
    <source>
        <dbReference type="ARBA" id="ARBA00022989"/>
    </source>
</evidence>
<feature type="transmembrane region" description="Helical" evidence="6">
    <location>
        <begin position="347"/>
        <end position="367"/>
    </location>
</feature>
<keyword evidence="5 6" id="KW-0472">Membrane</keyword>
<sequence>MVCNTIIWRNDPFQSLLTLEDYDFQDNLVYYYMSDISSNNKRIAKNTLALYFRTFFSLVVSLYTSRIILNELGVTDYGIYNVVGGFVGMFTILSSSLSGAISRFLAFELGKGNIGKLNKVFCTSVNIQVILSILIIIISESLGLWFLTEKMNIEPSRMFAAKCVFHTSVIVLVLDLITVPYNAIIVAHEHMKAFAYLGIIHVLLKLAIVLILPFFSFDKLIFYSFLLLSTYIIIRFLNGIYCKSHFRETNWHFYIDKTLMKEMFAFSGWTFIGSSSAILRDQGSNILLNLYVGPVVNAARGIAEQVNGAVNSFASNFMTAVNPQITKSYAANEKEYMLDLIYKSAKFSMFLLLFLSLPIMVETPYILTIWLKIVPEHTIWFVRLILLYALCDSASRPLITAILATGNIRNYQLMIGAFQFLCLPLSYILLENGFFPEITLIIAVIFNFCCLIVRLILLRKMIGLKVRNYIKNVVFKVSFVGIISSVFPIYLSLNLSNSFSSFIVVTGITLFLTIFVIYIIGCSSSERETIKSTIYKLIKKLI</sequence>
<dbReference type="InterPro" id="IPR050833">
    <property type="entry name" value="Poly_Biosynth_Transport"/>
</dbReference>
<feature type="transmembrane region" description="Helical" evidence="6">
    <location>
        <begin position="193"/>
        <end position="214"/>
    </location>
</feature>
<keyword evidence="8" id="KW-1185">Reference proteome</keyword>
<dbReference type="Pfam" id="PF01943">
    <property type="entry name" value="Polysacc_synt"/>
    <property type="match status" value="1"/>
</dbReference>
<dbReference type="PANTHER" id="PTHR30250">
    <property type="entry name" value="PST FAMILY PREDICTED COLANIC ACID TRANSPORTER"/>
    <property type="match status" value="1"/>
</dbReference>
<evidence type="ECO:0000256" key="3">
    <source>
        <dbReference type="ARBA" id="ARBA00022692"/>
    </source>
</evidence>
<reference evidence="7 8" key="1">
    <citation type="submission" date="2018-06" db="EMBL/GenBank/DDBJ databases">
        <title>Genomic Encyclopedia of Archaeal and Bacterial Type Strains, Phase II (KMG-II): from individual species to whole genera.</title>
        <authorList>
            <person name="Goeker M."/>
        </authorList>
    </citation>
    <scope>NUCLEOTIDE SEQUENCE [LARGE SCALE GENOMIC DNA]</scope>
    <source>
        <strain evidence="7 8">DSM 18710</strain>
    </source>
</reference>